<gene>
    <name evidence="1" type="ORF">N4264_20715</name>
</gene>
<proteinExistence type="predicted"/>
<organism evidence="1 2">
    <name type="scientific">Tahibacter amnicola</name>
    <dbReference type="NCBI Taxonomy" id="2976241"/>
    <lineage>
        <taxon>Bacteria</taxon>
        <taxon>Pseudomonadati</taxon>
        <taxon>Pseudomonadota</taxon>
        <taxon>Gammaproteobacteria</taxon>
        <taxon>Lysobacterales</taxon>
        <taxon>Rhodanobacteraceae</taxon>
        <taxon>Tahibacter</taxon>
    </lineage>
</organism>
<keyword evidence="2" id="KW-1185">Reference proteome</keyword>
<dbReference type="EMBL" id="CP104694">
    <property type="protein sequence ID" value="UXI67143.1"/>
    <property type="molecule type" value="Genomic_DNA"/>
</dbReference>
<protein>
    <submittedName>
        <fullName evidence="1">Uncharacterized protein</fullName>
    </submittedName>
</protein>
<evidence type="ECO:0000313" key="1">
    <source>
        <dbReference type="EMBL" id="UXI67143.1"/>
    </source>
</evidence>
<dbReference type="Proteomes" id="UP001064632">
    <property type="component" value="Chromosome"/>
</dbReference>
<reference evidence="1" key="1">
    <citation type="submission" date="2022-09" db="EMBL/GenBank/DDBJ databases">
        <title>Tahibacter sp. nov., isolated from a fresh water.</title>
        <authorList>
            <person name="Baek J.H."/>
            <person name="Lee J.K."/>
            <person name="Kim J.M."/>
            <person name="Jeon C.O."/>
        </authorList>
    </citation>
    <scope>NUCLEOTIDE SEQUENCE</scope>
    <source>
        <strain evidence="1">W38</strain>
    </source>
</reference>
<dbReference type="RefSeq" id="WP_261694119.1">
    <property type="nucleotide sequence ID" value="NZ_CP104694.1"/>
</dbReference>
<accession>A0ABY6BAQ6</accession>
<name>A0ABY6BAQ6_9GAMM</name>
<sequence>MSLVGELLRAWQNLRRMVWLSASLHRAQNPPPATADTAAPIWCVVANIVLVRSYGPGGIEKRPGTKLFAPGGKAYVIGFFWGGGGETVTVVARHRKSKRYVTASMPSAHLANWRAELVYSPHVIRQIEKHGDIPKHARDSAEAKDRAEKIAASYIAHGAPSQPFVTRGTTPKE</sequence>
<evidence type="ECO:0000313" key="2">
    <source>
        <dbReference type="Proteomes" id="UP001064632"/>
    </source>
</evidence>